<proteinExistence type="predicted"/>
<feature type="transmembrane region" description="Helical" evidence="1">
    <location>
        <begin position="27"/>
        <end position="45"/>
    </location>
</feature>
<dbReference type="OrthoDB" id="119681at2"/>
<dbReference type="EMBL" id="LT629772">
    <property type="protein sequence ID" value="SDT07678.1"/>
    <property type="molecule type" value="Genomic_DNA"/>
</dbReference>
<dbReference type="RefSeq" id="WP_091527226.1">
    <property type="nucleotide sequence ID" value="NZ_LT629772.1"/>
</dbReference>
<feature type="transmembrane region" description="Helical" evidence="1">
    <location>
        <begin position="97"/>
        <end position="116"/>
    </location>
</feature>
<evidence type="ECO:0000313" key="2">
    <source>
        <dbReference type="EMBL" id="SDT07678.1"/>
    </source>
</evidence>
<keyword evidence="1" id="KW-0472">Membrane</keyword>
<sequence length="160" mass="17430">MTSASVHPPVDAGLHTGLWGRLRQEPAFGAFWILRVGFAALPFLMGLDKFFNLLTDWPAYFAPWIVGVLPFSAQIAMHVVGGIEMFAGVMVAIKPRYAAYVVALWLAGIIVNYLTFPGYFDVALRDVGLMVAALALGQLARSYDRPLRRSGRSGTSVGAR</sequence>
<evidence type="ECO:0000313" key="3">
    <source>
        <dbReference type="Proteomes" id="UP000199103"/>
    </source>
</evidence>
<reference evidence="2 3" key="1">
    <citation type="submission" date="2016-10" db="EMBL/GenBank/DDBJ databases">
        <authorList>
            <person name="de Groot N.N."/>
        </authorList>
    </citation>
    <scope>NUCLEOTIDE SEQUENCE [LARGE SCALE GENOMIC DNA]</scope>
    <source>
        <strain evidence="2 3">DSM 21800</strain>
    </source>
</reference>
<protein>
    <submittedName>
        <fullName evidence="2">DoxX protein</fullName>
    </submittedName>
</protein>
<keyword evidence="1" id="KW-1133">Transmembrane helix</keyword>
<dbReference type="STRING" id="630515.SAMN04489812_4051"/>
<accession>A0A1H1XEL0</accession>
<dbReference type="AlphaFoldDB" id="A0A1H1XEL0"/>
<keyword evidence="1" id="KW-0812">Transmembrane</keyword>
<organism evidence="2 3">
    <name type="scientific">Microlunatus soli</name>
    <dbReference type="NCBI Taxonomy" id="630515"/>
    <lineage>
        <taxon>Bacteria</taxon>
        <taxon>Bacillati</taxon>
        <taxon>Actinomycetota</taxon>
        <taxon>Actinomycetes</taxon>
        <taxon>Propionibacteriales</taxon>
        <taxon>Propionibacteriaceae</taxon>
        <taxon>Microlunatus</taxon>
    </lineage>
</organism>
<feature type="transmembrane region" description="Helical" evidence="1">
    <location>
        <begin position="57"/>
        <end position="76"/>
    </location>
</feature>
<keyword evidence="3" id="KW-1185">Reference proteome</keyword>
<dbReference type="Proteomes" id="UP000199103">
    <property type="component" value="Chromosome I"/>
</dbReference>
<gene>
    <name evidence="2" type="ORF">SAMN04489812_4051</name>
</gene>
<name>A0A1H1XEL0_9ACTN</name>
<evidence type="ECO:0000256" key="1">
    <source>
        <dbReference type="SAM" id="Phobius"/>
    </source>
</evidence>